<evidence type="ECO:0000313" key="3">
    <source>
        <dbReference type="EMBL" id="AXF57692.1"/>
    </source>
</evidence>
<protein>
    <submittedName>
        <fullName evidence="3">DNA-binding response regulator</fullName>
    </submittedName>
</protein>
<evidence type="ECO:0000256" key="1">
    <source>
        <dbReference type="PROSITE-ProRule" id="PRU00169"/>
    </source>
</evidence>
<dbReference type="InterPro" id="IPR001789">
    <property type="entry name" value="Sig_transdc_resp-reg_receiver"/>
</dbReference>
<dbReference type="InterPro" id="IPR011006">
    <property type="entry name" value="CheY-like_superfamily"/>
</dbReference>
<dbReference type="GO" id="GO:0000160">
    <property type="term" value="P:phosphorelay signal transduction system"/>
    <property type="evidence" value="ECO:0007669"/>
    <property type="project" value="InterPro"/>
</dbReference>
<reference evidence="3 4" key="1">
    <citation type="journal article" date="2018" name="J. Microbiol.">
        <title>Salicibibacter kimchii gen. nov., sp. nov., a moderately halophilic and alkalitolerant bacterium in the family Bacillaceae, isolated from kimchi.</title>
        <authorList>
            <person name="Jang J.Y."/>
            <person name="Oh Y.J."/>
            <person name="Lim S.K."/>
            <person name="Park H.K."/>
            <person name="Lee C."/>
            <person name="Kim J.Y."/>
            <person name="Lee M.A."/>
            <person name="Choi H.J."/>
        </authorList>
    </citation>
    <scope>NUCLEOTIDE SEQUENCE [LARGE SCALE GENOMIC DNA]</scope>
    <source>
        <strain evidence="3 4">NKC1-1</strain>
    </source>
</reference>
<comment type="caution">
    <text evidence="1">Lacks conserved residue(s) required for the propagation of feature annotation.</text>
</comment>
<dbReference type="Proteomes" id="UP000252100">
    <property type="component" value="Chromosome"/>
</dbReference>
<dbReference type="AlphaFoldDB" id="A0A345C3B1"/>
<sequence length="36" mass="4217">MAERILIVDDERKMRQLIVLYLTKEGYELDEASSGM</sequence>
<accession>A0A345C3B1</accession>
<proteinExistence type="predicted"/>
<dbReference type="PROSITE" id="PS50110">
    <property type="entry name" value="RESPONSE_REGULATORY"/>
    <property type="match status" value="1"/>
</dbReference>
<evidence type="ECO:0000259" key="2">
    <source>
        <dbReference type="PROSITE" id="PS50110"/>
    </source>
</evidence>
<dbReference type="Gene3D" id="3.40.50.2300">
    <property type="match status" value="1"/>
</dbReference>
<organism evidence="3 4">
    <name type="scientific">Salicibibacter kimchii</name>
    <dbReference type="NCBI Taxonomy" id="2099786"/>
    <lineage>
        <taxon>Bacteria</taxon>
        <taxon>Bacillati</taxon>
        <taxon>Bacillota</taxon>
        <taxon>Bacilli</taxon>
        <taxon>Bacillales</taxon>
        <taxon>Bacillaceae</taxon>
        <taxon>Salicibibacter</taxon>
    </lineage>
</organism>
<dbReference type="EMBL" id="CP031092">
    <property type="protein sequence ID" value="AXF57692.1"/>
    <property type="molecule type" value="Genomic_DNA"/>
</dbReference>
<gene>
    <name evidence="3" type="ORF">DT065_18090</name>
</gene>
<dbReference type="KEGG" id="rue:DT065_18090"/>
<keyword evidence="3" id="KW-0238">DNA-binding</keyword>
<dbReference type="GO" id="GO:0003677">
    <property type="term" value="F:DNA binding"/>
    <property type="evidence" value="ECO:0007669"/>
    <property type="project" value="UniProtKB-KW"/>
</dbReference>
<dbReference type="SUPFAM" id="SSF52172">
    <property type="entry name" value="CheY-like"/>
    <property type="match status" value="1"/>
</dbReference>
<evidence type="ECO:0000313" key="4">
    <source>
        <dbReference type="Proteomes" id="UP000252100"/>
    </source>
</evidence>
<dbReference type="RefSeq" id="WP_114375745.1">
    <property type="nucleotide sequence ID" value="NZ_CP031092.1"/>
</dbReference>
<name>A0A345C3B1_9BACI</name>
<feature type="domain" description="Response regulatory" evidence="2">
    <location>
        <begin position="4"/>
        <end position="36"/>
    </location>
</feature>
<keyword evidence="4" id="KW-1185">Reference proteome</keyword>